<accession>A0A210QP54</accession>
<sequence>MKLLKSYFPSMNHSAVTNRMRLTFCVKVENLLQFLKDEKGAYAMALNYLKSCCWKQHIGHLKNMRYFPLTMRHHYDLLCRTDWPPRDIVFVGNQERAAHLQKCDNTPKPVLVTVPHVFGRDTFFVLPEVINDRVKSHCNTDAASEKLYSTVTIKKNNGGKITKIKDSCVSELEAHMTLPSTHLSSSESFVPAQGFKGKSVTAPFLESMTFFDGYMATQQMETDQCMKQKGENGILRKCEKNSETDILSCSPKNNKSEMPTGIPKKDLPSPKQLGIIQEKIVDQFGMFLKRITNYEDYDMDNFVFVNNFFGNEKIYKGSQYHWILFGIKLRCHMRFVIVNISVTSASSNVEDGTVKVYWQLVGVTQTYFFRKLWKSFGNYQAVVDNAEYYGGVSVFHINSEGKIYRHRVDRMDQVKEGKAVRQPEMAMA</sequence>
<keyword evidence="2" id="KW-1185">Reference proteome</keyword>
<dbReference type="Pfam" id="PF10184">
    <property type="entry name" value="DUF2358"/>
    <property type="match status" value="1"/>
</dbReference>
<name>A0A210QP54_MIZYE</name>
<dbReference type="OrthoDB" id="44820at2759"/>
<gene>
    <name evidence="1" type="ORF">KP79_PYT04542</name>
</gene>
<dbReference type="STRING" id="6573.A0A210QP54"/>
<dbReference type="Proteomes" id="UP000242188">
    <property type="component" value="Unassembled WGS sequence"/>
</dbReference>
<dbReference type="InterPro" id="IPR018790">
    <property type="entry name" value="DUF2358"/>
</dbReference>
<reference evidence="1 2" key="1">
    <citation type="journal article" date="2017" name="Nat. Ecol. Evol.">
        <title>Scallop genome provides insights into evolution of bilaterian karyotype and development.</title>
        <authorList>
            <person name="Wang S."/>
            <person name="Zhang J."/>
            <person name="Jiao W."/>
            <person name="Li J."/>
            <person name="Xun X."/>
            <person name="Sun Y."/>
            <person name="Guo X."/>
            <person name="Huan P."/>
            <person name="Dong B."/>
            <person name="Zhang L."/>
            <person name="Hu X."/>
            <person name="Sun X."/>
            <person name="Wang J."/>
            <person name="Zhao C."/>
            <person name="Wang Y."/>
            <person name="Wang D."/>
            <person name="Huang X."/>
            <person name="Wang R."/>
            <person name="Lv J."/>
            <person name="Li Y."/>
            <person name="Zhang Z."/>
            <person name="Liu B."/>
            <person name="Lu W."/>
            <person name="Hui Y."/>
            <person name="Liang J."/>
            <person name="Zhou Z."/>
            <person name="Hou R."/>
            <person name="Li X."/>
            <person name="Liu Y."/>
            <person name="Li H."/>
            <person name="Ning X."/>
            <person name="Lin Y."/>
            <person name="Zhao L."/>
            <person name="Xing Q."/>
            <person name="Dou J."/>
            <person name="Li Y."/>
            <person name="Mao J."/>
            <person name="Guo H."/>
            <person name="Dou H."/>
            <person name="Li T."/>
            <person name="Mu C."/>
            <person name="Jiang W."/>
            <person name="Fu Q."/>
            <person name="Fu X."/>
            <person name="Miao Y."/>
            <person name="Liu J."/>
            <person name="Yu Q."/>
            <person name="Li R."/>
            <person name="Liao H."/>
            <person name="Li X."/>
            <person name="Kong Y."/>
            <person name="Jiang Z."/>
            <person name="Chourrout D."/>
            <person name="Li R."/>
            <person name="Bao Z."/>
        </authorList>
    </citation>
    <scope>NUCLEOTIDE SEQUENCE [LARGE SCALE GENOMIC DNA]</scope>
    <source>
        <strain evidence="1 2">PY_sf001</strain>
    </source>
</reference>
<organism evidence="1 2">
    <name type="scientific">Mizuhopecten yessoensis</name>
    <name type="common">Japanese scallop</name>
    <name type="synonym">Patinopecten yessoensis</name>
    <dbReference type="NCBI Taxonomy" id="6573"/>
    <lineage>
        <taxon>Eukaryota</taxon>
        <taxon>Metazoa</taxon>
        <taxon>Spiralia</taxon>
        <taxon>Lophotrochozoa</taxon>
        <taxon>Mollusca</taxon>
        <taxon>Bivalvia</taxon>
        <taxon>Autobranchia</taxon>
        <taxon>Pteriomorphia</taxon>
        <taxon>Pectinida</taxon>
        <taxon>Pectinoidea</taxon>
        <taxon>Pectinidae</taxon>
        <taxon>Mizuhopecten</taxon>
    </lineage>
</organism>
<proteinExistence type="predicted"/>
<comment type="caution">
    <text evidence="1">The sequence shown here is derived from an EMBL/GenBank/DDBJ whole genome shotgun (WGS) entry which is preliminary data.</text>
</comment>
<protein>
    <submittedName>
        <fullName evidence="1">Uncharacterized protein</fullName>
    </submittedName>
</protein>
<dbReference type="EMBL" id="NEDP02002575">
    <property type="protein sequence ID" value="OWF50524.1"/>
    <property type="molecule type" value="Genomic_DNA"/>
</dbReference>
<dbReference type="AlphaFoldDB" id="A0A210QP54"/>
<evidence type="ECO:0000313" key="1">
    <source>
        <dbReference type="EMBL" id="OWF50524.1"/>
    </source>
</evidence>
<evidence type="ECO:0000313" key="2">
    <source>
        <dbReference type="Proteomes" id="UP000242188"/>
    </source>
</evidence>